<evidence type="ECO:0000313" key="1">
    <source>
        <dbReference type="EMBL" id="QDU88903.1"/>
    </source>
</evidence>
<accession>A0A518DBR4</accession>
<reference evidence="1 2" key="1">
    <citation type="submission" date="2019-02" db="EMBL/GenBank/DDBJ databases">
        <title>Deep-cultivation of Planctomycetes and their phenomic and genomic characterization uncovers novel biology.</title>
        <authorList>
            <person name="Wiegand S."/>
            <person name="Jogler M."/>
            <person name="Boedeker C."/>
            <person name="Pinto D."/>
            <person name="Vollmers J."/>
            <person name="Rivas-Marin E."/>
            <person name="Kohn T."/>
            <person name="Peeters S.H."/>
            <person name="Heuer A."/>
            <person name="Rast P."/>
            <person name="Oberbeckmann S."/>
            <person name="Bunk B."/>
            <person name="Jeske O."/>
            <person name="Meyerdierks A."/>
            <person name="Storesund J.E."/>
            <person name="Kallscheuer N."/>
            <person name="Luecker S."/>
            <person name="Lage O.M."/>
            <person name="Pohl T."/>
            <person name="Merkel B.J."/>
            <person name="Hornburger P."/>
            <person name="Mueller R.-W."/>
            <person name="Bruemmer F."/>
            <person name="Labrenz M."/>
            <person name="Spormann A.M."/>
            <person name="Op den Camp H."/>
            <person name="Overmann J."/>
            <person name="Amann R."/>
            <person name="Jetten M.S.M."/>
            <person name="Mascher T."/>
            <person name="Medema M.H."/>
            <person name="Devos D.P."/>
            <person name="Kaster A.-K."/>
            <person name="Ovreas L."/>
            <person name="Rohde M."/>
            <person name="Galperin M.Y."/>
            <person name="Jogler C."/>
        </authorList>
    </citation>
    <scope>NUCLEOTIDE SEQUENCE [LARGE SCALE GENOMIC DNA]</scope>
    <source>
        <strain evidence="1 2">Pla175</strain>
    </source>
</reference>
<name>A0A518DBR4_9BACT</name>
<evidence type="ECO:0000313" key="2">
    <source>
        <dbReference type="Proteomes" id="UP000317429"/>
    </source>
</evidence>
<gene>
    <name evidence="1" type="ORF">Pla175_22870</name>
</gene>
<dbReference type="Proteomes" id="UP000317429">
    <property type="component" value="Chromosome"/>
</dbReference>
<dbReference type="KEGG" id="pnd:Pla175_22870"/>
<sequence>MVTPASGKMAKGCIQPDGTFVLGTESDSDGAQVGTHPVVVLPPSAEEGQPLSAVARSLPRRYSVAQTSEVTLEVKPNAANEIAIELSSK</sequence>
<proteinExistence type="predicted"/>
<dbReference type="EMBL" id="CP036291">
    <property type="protein sequence ID" value="QDU88903.1"/>
    <property type="molecule type" value="Genomic_DNA"/>
</dbReference>
<dbReference type="AlphaFoldDB" id="A0A518DBR4"/>
<protein>
    <submittedName>
        <fullName evidence="1">Uncharacterized protein</fullName>
    </submittedName>
</protein>
<keyword evidence="2" id="KW-1185">Reference proteome</keyword>
<organism evidence="1 2">
    <name type="scientific">Pirellulimonas nuda</name>
    <dbReference type="NCBI Taxonomy" id="2528009"/>
    <lineage>
        <taxon>Bacteria</taxon>
        <taxon>Pseudomonadati</taxon>
        <taxon>Planctomycetota</taxon>
        <taxon>Planctomycetia</taxon>
        <taxon>Pirellulales</taxon>
        <taxon>Lacipirellulaceae</taxon>
        <taxon>Pirellulimonas</taxon>
    </lineage>
</organism>